<keyword evidence="3" id="KW-1185">Reference proteome</keyword>
<comment type="caution">
    <text evidence="2">The sequence shown here is derived from an EMBL/GenBank/DDBJ whole genome shotgun (WGS) entry which is preliminary data.</text>
</comment>
<organism evidence="2 3">
    <name type="scientific">Salibacterium salarium</name>
    <dbReference type="NCBI Taxonomy" id="284579"/>
    <lineage>
        <taxon>Bacteria</taxon>
        <taxon>Bacillati</taxon>
        <taxon>Bacillota</taxon>
        <taxon>Bacilli</taxon>
        <taxon>Bacillales</taxon>
        <taxon>Bacillaceae</taxon>
    </lineage>
</organism>
<evidence type="ECO:0000313" key="3">
    <source>
        <dbReference type="Proteomes" id="UP000275076"/>
    </source>
</evidence>
<dbReference type="Proteomes" id="UP000275076">
    <property type="component" value="Unassembled WGS sequence"/>
</dbReference>
<dbReference type="EMBL" id="RBVX01000033">
    <property type="protein sequence ID" value="RSL30705.1"/>
    <property type="molecule type" value="Genomic_DNA"/>
</dbReference>
<reference evidence="2 3" key="1">
    <citation type="submission" date="2018-10" db="EMBL/GenBank/DDBJ databases">
        <title>Draft genome sequence of Bacillus salarius IM0101, isolated from a hypersaline soil in Inner Mongolia, China.</title>
        <authorList>
            <person name="Yamprayoonswat W."/>
            <person name="Boonvisut S."/>
            <person name="Jumpathong W."/>
            <person name="Sittihan S."/>
            <person name="Ruangsuj P."/>
            <person name="Wanthongcharoen S."/>
            <person name="Thongpramul N."/>
            <person name="Pimmason S."/>
            <person name="Yu B."/>
            <person name="Yasawong M."/>
        </authorList>
    </citation>
    <scope>NUCLEOTIDE SEQUENCE [LARGE SCALE GENOMIC DNA]</scope>
    <source>
        <strain evidence="2 3">IM0101</strain>
    </source>
</reference>
<proteinExistence type="predicted"/>
<gene>
    <name evidence="2" type="ORF">D7Z54_24725</name>
</gene>
<evidence type="ECO:0000256" key="1">
    <source>
        <dbReference type="SAM" id="MobiDB-lite"/>
    </source>
</evidence>
<dbReference type="AlphaFoldDB" id="A0A428MX20"/>
<sequence length="155" mass="17713">MKKLTTVFVSVAFLFIMGCSNETIPNHLVFEGESEHWKGSIEIEQSKSVTNEDRYNYKESLTAEYTGDDVDEIKESAGEYPISWEKTGNKDMERMGGSHSHFQEQIGNVPGGSYRETSAADFYAEEQTDMQIEIQWGDTEETITLIPTKEEYEEE</sequence>
<dbReference type="RefSeq" id="WP_125560125.1">
    <property type="nucleotide sequence ID" value="NZ_RBVX01000033.1"/>
</dbReference>
<dbReference type="OrthoDB" id="2989717at2"/>
<name>A0A428MX20_9BACI</name>
<accession>A0A428MX20</accession>
<protein>
    <submittedName>
        <fullName evidence="2">Uncharacterized protein</fullName>
    </submittedName>
</protein>
<evidence type="ECO:0000313" key="2">
    <source>
        <dbReference type="EMBL" id="RSL30705.1"/>
    </source>
</evidence>
<dbReference type="PROSITE" id="PS51257">
    <property type="entry name" value="PROKAR_LIPOPROTEIN"/>
    <property type="match status" value="1"/>
</dbReference>
<feature type="region of interest" description="Disordered" evidence="1">
    <location>
        <begin position="88"/>
        <end position="114"/>
    </location>
</feature>